<gene>
    <name evidence="1" type="ORF">DPMN_118688</name>
</gene>
<dbReference type="AlphaFoldDB" id="A0A9D4JNQ8"/>
<name>A0A9D4JNQ8_DREPO</name>
<organism evidence="1 2">
    <name type="scientific">Dreissena polymorpha</name>
    <name type="common">Zebra mussel</name>
    <name type="synonym">Mytilus polymorpha</name>
    <dbReference type="NCBI Taxonomy" id="45954"/>
    <lineage>
        <taxon>Eukaryota</taxon>
        <taxon>Metazoa</taxon>
        <taxon>Spiralia</taxon>
        <taxon>Lophotrochozoa</taxon>
        <taxon>Mollusca</taxon>
        <taxon>Bivalvia</taxon>
        <taxon>Autobranchia</taxon>
        <taxon>Heteroconchia</taxon>
        <taxon>Euheterodonta</taxon>
        <taxon>Imparidentia</taxon>
        <taxon>Neoheterodontei</taxon>
        <taxon>Myida</taxon>
        <taxon>Dreissenoidea</taxon>
        <taxon>Dreissenidae</taxon>
        <taxon>Dreissena</taxon>
    </lineage>
</organism>
<dbReference type="Proteomes" id="UP000828390">
    <property type="component" value="Unassembled WGS sequence"/>
</dbReference>
<reference evidence="1" key="2">
    <citation type="submission" date="2020-11" db="EMBL/GenBank/DDBJ databases">
        <authorList>
            <person name="McCartney M.A."/>
            <person name="Auch B."/>
            <person name="Kono T."/>
            <person name="Mallez S."/>
            <person name="Becker A."/>
            <person name="Gohl D.M."/>
            <person name="Silverstein K.A.T."/>
            <person name="Koren S."/>
            <person name="Bechman K.B."/>
            <person name="Herman A."/>
            <person name="Abrahante J.E."/>
            <person name="Garbe J."/>
        </authorList>
    </citation>
    <scope>NUCLEOTIDE SEQUENCE</scope>
    <source>
        <strain evidence="1">Duluth1</strain>
        <tissue evidence="1">Whole animal</tissue>
    </source>
</reference>
<evidence type="ECO:0000313" key="1">
    <source>
        <dbReference type="EMBL" id="KAH3817159.1"/>
    </source>
</evidence>
<comment type="caution">
    <text evidence="1">The sequence shown here is derived from an EMBL/GenBank/DDBJ whole genome shotgun (WGS) entry which is preliminary data.</text>
</comment>
<evidence type="ECO:0000313" key="2">
    <source>
        <dbReference type="Proteomes" id="UP000828390"/>
    </source>
</evidence>
<reference evidence="1" key="1">
    <citation type="journal article" date="2019" name="bioRxiv">
        <title>The Genome of the Zebra Mussel, Dreissena polymorpha: A Resource for Invasive Species Research.</title>
        <authorList>
            <person name="McCartney M.A."/>
            <person name="Auch B."/>
            <person name="Kono T."/>
            <person name="Mallez S."/>
            <person name="Zhang Y."/>
            <person name="Obille A."/>
            <person name="Becker A."/>
            <person name="Abrahante J.E."/>
            <person name="Garbe J."/>
            <person name="Badalamenti J.P."/>
            <person name="Herman A."/>
            <person name="Mangelson H."/>
            <person name="Liachko I."/>
            <person name="Sullivan S."/>
            <person name="Sone E.D."/>
            <person name="Koren S."/>
            <person name="Silverstein K.A.T."/>
            <person name="Beckman K.B."/>
            <person name="Gohl D.M."/>
        </authorList>
    </citation>
    <scope>NUCLEOTIDE SEQUENCE</scope>
    <source>
        <strain evidence="1">Duluth1</strain>
        <tissue evidence="1">Whole animal</tissue>
    </source>
</reference>
<sequence length="61" mass="6695">MTANIEIDTGQAALQRLELHAQVSVTPSFSHPSSILSGEHDLEKADIEIRELLRIIGKSNI</sequence>
<protein>
    <submittedName>
        <fullName evidence="1">Uncharacterized protein</fullName>
    </submittedName>
</protein>
<proteinExistence type="predicted"/>
<keyword evidence="2" id="KW-1185">Reference proteome</keyword>
<accession>A0A9D4JNQ8</accession>
<dbReference type="EMBL" id="JAIWYP010000005">
    <property type="protein sequence ID" value="KAH3817159.1"/>
    <property type="molecule type" value="Genomic_DNA"/>
</dbReference>